<evidence type="ECO:0000256" key="4">
    <source>
        <dbReference type="ARBA" id="ARBA00022692"/>
    </source>
</evidence>
<evidence type="ECO:0000313" key="8">
    <source>
        <dbReference type="EMBL" id="MCY6484922.1"/>
    </source>
</evidence>
<keyword evidence="9" id="KW-1185">Reference proteome</keyword>
<protein>
    <recommendedName>
        <fullName evidence="7">Phosphatidylglycerol--prolipoprotein diacylglyceryl transferase</fullName>
        <ecNumber evidence="7">2.5.1.145</ecNumber>
    </recommendedName>
</protein>
<dbReference type="NCBIfam" id="TIGR00544">
    <property type="entry name" value="lgt"/>
    <property type="match status" value="1"/>
</dbReference>
<evidence type="ECO:0000256" key="3">
    <source>
        <dbReference type="ARBA" id="ARBA00022679"/>
    </source>
</evidence>
<evidence type="ECO:0000313" key="9">
    <source>
        <dbReference type="Proteomes" id="UP001078443"/>
    </source>
</evidence>
<dbReference type="PANTHER" id="PTHR30589">
    <property type="entry name" value="PROLIPOPROTEIN DIACYLGLYCERYL TRANSFERASE"/>
    <property type="match status" value="1"/>
</dbReference>
<feature type="transmembrane region" description="Helical" evidence="7">
    <location>
        <begin position="86"/>
        <end position="105"/>
    </location>
</feature>
<dbReference type="EC" id="2.5.1.145" evidence="7"/>
<dbReference type="RefSeq" id="WP_268041244.1">
    <property type="nucleotide sequence ID" value="NZ_JAPQER010000004.1"/>
</dbReference>
<dbReference type="EMBL" id="JAPQER010000004">
    <property type="protein sequence ID" value="MCY6484922.1"/>
    <property type="molecule type" value="Genomic_DNA"/>
</dbReference>
<keyword evidence="6 7" id="KW-0472">Membrane</keyword>
<keyword evidence="5 7" id="KW-1133">Transmembrane helix</keyword>
<feature type="binding site" evidence="7">
    <location>
        <position position="129"/>
    </location>
    <ligand>
        <name>a 1,2-diacyl-sn-glycero-3-phospho-(1'-sn-glycerol)</name>
        <dbReference type="ChEBI" id="CHEBI:64716"/>
    </ligand>
</feature>
<keyword evidence="8" id="KW-0328">Glycosyltransferase</keyword>
<name>A0ABT4D0Z9_9CLOT</name>
<sequence length="250" mass="27899">MKPVLFELFGMKIYGYGTMIAIGIICAFLLLNARSKKRGYDDESILNMTVITIISGILGAKLLYIITDIKIIIKNPLILKDFGSGFVIYGGIIGGILAVITYCRIKRWNVLRVFDLAIPSVPLAQGFGRIGCFLAGCCYGKETTLPIGVEFTNSLFAPCGVKLHPTQLYSSVFDFGLALFLLWYGKKEKEDGKLFSMYIIIYSIGRFLVEVFRNDPRGNVGIFSTSQFIAIFTLVIGIMLYNIRKFKSVK</sequence>
<reference evidence="8" key="1">
    <citation type="submission" date="2022-12" db="EMBL/GenBank/DDBJ databases">
        <authorList>
            <person name="Wang J."/>
        </authorList>
    </citation>
    <scope>NUCLEOTIDE SEQUENCE</scope>
    <source>
        <strain evidence="8">HY-45-18</strain>
    </source>
</reference>
<dbReference type="PANTHER" id="PTHR30589:SF0">
    <property type="entry name" value="PHOSPHATIDYLGLYCEROL--PROLIPOPROTEIN DIACYLGLYCERYL TRANSFERASE"/>
    <property type="match status" value="1"/>
</dbReference>
<feature type="transmembrane region" description="Helical" evidence="7">
    <location>
        <begin position="221"/>
        <end position="243"/>
    </location>
</feature>
<feature type="transmembrane region" description="Helical" evidence="7">
    <location>
        <begin position="192"/>
        <end position="209"/>
    </location>
</feature>
<keyword evidence="2 7" id="KW-1003">Cell membrane</keyword>
<evidence type="ECO:0000256" key="1">
    <source>
        <dbReference type="ARBA" id="ARBA00007150"/>
    </source>
</evidence>
<dbReference type="Proteomes" id="UP001078443">
    <property type="component" value="Unassembled WGS sequence"/>
</dbReference>
<comment type="caution">
    <text evidence="8">The sequence shown here is derived from an EMBL/GenBank/DDBJ whole genome shotgun (WGS) entry which is preliminary data.</text>
</comment>
<proteinExistence type="inferred from homology"/>
<keyword evidence="4 7" id="KW-0812">Transmembrane</keyword>
<evidence type="ECO:0000256" key="7">
    <source>
        <dbReference type="HAMAP-Rule" id="MF_01147"/>
    </source>
</evidence>
<feature type="transmembrane region" description="Helical" evidence="7">
    <location>
        <begin position="13"/>
        <end position="33"/>
    </location>
</feature>
<feature type="transmembrane region" description="Helical" evidence="7">
    <location>
        <begin position="45"/>
        <end position="66"/>
    </location>
</feature>
<dbReference type="HAMAP" id="MF_01147">
    <property type="entry name" value="Lgt"/>
    <property type="match status" value="1"/>
</dbReference>
<evidence type="ECO:0000256" key="2">
    <source>
        <dbReference type="ARBA" id="ARBA00022475"/>
    </source>
</evidence>
<evidence type="ECO:0000256" key="5">
    <source>
        <dbReference type="ARBA" id="ARBA00022989"/>
    </source>
</evidence>
<comment type="subcellular location">
    <subcellularLocation>
        <location evidence="7">Cell membrane</location>
        <topology evidence="7">Multi-pass membrane protein</topology>
    </subcellularLocation>
</comment>
<comment type="similarity">
    <text evidence="1 7">Belongs to the Lgt family.</text>
</comment>
<comment type="catalytic activity">
    <reaction evidence="7">
        <text>L-cysteinyl-[prolipoprotein] + a 1,2-diacyl-sn-glycero-3-phospho-(1'-sn-glycerol) = an S-1,2-diacyl-sn-glyceryl-L-cysteinyl-[prolipoprotein] + sn-glycerol 1-phosphate + H(+)</text>
        <dbReference type="Rhea" id="RHEA:56712"/>
        <dbReference type="Rhea" id="RHEA-COMP:14679"/>
        <dbReference type="Rhea" id="RHEA-COMP:14680"/>
        <dbReference type="ChEBI" id="CHEBI:15378"/>
        <dbReference type="ChEBI" id="CHEBI:29950"/>
        <dbReference type="ChEBI" id="CHEBI:57685"/>
        <dbReference type="ChEBI" id="CHEBI:64716"/>
        <dbReference type="ChEBI" id="CHEBI:140658"/>
        <dbReference type="EC" id="2.5.1.145"/>
    </reaction>
</comment>
<comment type="function">
    <text evidence="7">Catalyzes the transfer of the diacylglyceryl group from phosphatidylglycerol to the sulfhydryl group of the N-terminal cysteine of a prolipoprotein, the first step in the formation of mature lipoproteins.</text>
</comment>
<dbReference type="Pfam" id="PF01790">
    <property type="entry name" value="LGT"/>
    <property type="match status" value="1"/>
</dbReference>
<accession>A0ABT4D0Z9</accession>
<dbReference type="InterPro" id="IPR001640">
    <property type="entry name" value="Lgt"/>
</dbReference>
<comment type="pathway">
    <text evidence="7">Protein modification; lipoprotein biosynthesis (diacylglyceryl transfer).</text>
</comment>
<keyword evidence="3 7" id="KW-0808">Transferase</keyword>
<organism evidence="8 9">
    <name type="scientific">Clostridium aestuarii</name>
    <dbReference type="NCBI Taxonomy" id="338193"/>
    <lineage>
        <taxon>Bacteria</taxon>
        <taxon>Bacillati</taxon>
        <taxon>Bacillota</taxon>
        <taxon>Clostridia</taxon>
        <taxon>Eubacteriales</taxon>
        <taxon>Clostridiaceae</taxon>
        <taxon>Clostridium</taxon>
    </lineage>
</organism>
<dbReference type="NCBIfam" id="NF000778">
    <property type="entry name" value="PRK00052.3-4"/>
    <property type="match status" value="1"/>
</dbReference>
<dbReference type="GO" id="GO:0016757">
    <property type="term" value="F:glycosyltransferase activity"/>
    <property type="evidence" value="ECO:0007669"/>
    <property type="project" value="UniProtKB-KW"/>
</dbReference>
<gene>
    <name evidence="7" type="primary">lgt</name>
    <name evidence="8" type="ORF">OW763_11270</name>
</gene>
<evidence type="ECO:0000256" key="6">
    <source>
        <dbReference type="ARBA" id="ARBA00023136"/>
    </source>
</evidence>